<feature type="domain" description="Glucose-methanol-choline oxidoreductase C-terminal" evidence="7">
    <location>
        <begin position="442"/>
        <end position="582"/>
    </location>
</feature>
<evidence type="ECO:0000259" key="7">
    <source>
        <dbReference type="Pfam" id="PF05199"/>
    </source>
</evidence>
<dbReference type="InterPro" id="IPR051473">
    <property type="entry name" value="P2Ox-like"/>
</dbReference>
<dbReference type="InterPro" id="IPR007867">
    <property type="entry name" value="GMC_OxRtase_C"/>
</dbReference>
<dbReference type="PANTHER" id="PTHR42784">
    <property type="entry name" value="PYRANOSE 2-OXIDASE"/>
    <property type="match status" value="1"/>
</dbReference>
<accession>A0A1T4QX51</accession>
<keyword evidence="3" id="KW-0285">Flavoprotein</keyword>
<comment type="similarity">
    <text evidence="2">Belongs to the GMC oxidoreductase family.</text>
</comment>
<evidence type="ECO:0000313" key="9">
    <source>
        <dbReference type="Proteomes" id="UP000191418"/>
    </source>
</evidence>
<evidence type="ECO:0000313" key="8">
    <source>
        <dbReference type="EMBL" id="OPX57091.1"/>
    </source>
</evidence>
<sequence length="602" mass="65865">MSEQTRYSESNPQETIDADVVIIGAGVVGGMMAWKLSQQGLNVVILDAGARVDRVNAINRFKSSVDKGANSPYEMMPWAPVPDDDDPLSYYVQPNLPPEGAPQEPLKQMAFEGFFMRLVGGTSWHWTGHAERLFPNDFTMKTSYNVGKNWPINYNEIQPYYNQVEDAWGVAGDASCIAPPRDKGYPMPVVPRSYLDRTLGAGVADNNLGPDSQPIPHCRNSIPRDNRPQCCGNSSCLPICPIGAKYDASVHVHKAEQLGTRVLPNRVAYQVALDNKGEVSGIYYRNFDADPKTGPIGVARAKVYVLAAHAVESARLMLLSAGKHNVPKAGLSNSSDQVGRNLMGFANVNTIGYAPESMPVYPYRGPVSATGAFGQWRDGEFRKDYASIAPFIINAAFRFANGPLDEAKSGIAQGLYGDELRQYIDNRTARQINLHSTIEVLPHADNRITLSDKLDPLGLPRPEVNFKLDEYTLKGCRTAWNWHMSVFHKLGIRTITDDPMPTDSDQDWEAFIRGDYAKEYKLSLSSGDAVIAGTVCMGDNPSNAVVNRFCQSFDNPNLYVVGTANYLSVGSASPSLTAAALGLRSAEHILSQFFQPTQGASA</sequence>
<proteinExistence type="inferred from homology"/>
<dbReference type="OrthoDB" id="9787779at2"/>
<keyword evidence="9" id="KW-1185">Reference proteome</keyword>
<dbReference type="STRING" id="64969.SAMN02745127_02043"/>
<evidence type="ECO:0000256" key="1">
    <source>
        <dbReference type="ARBA" id="ARBA00001974"/>
    </source>
</evidence>
<evidence type="ECO:0000259" key="6">
    <source>
        <dbReference type="Pfam" id="PF02558"/>
    </source>
</evidence>
<keyword evidence="4" id="KW-0274">FAD</keyword>
<dbReference type="InterPro" id="IPR013332">
    <property type="entry name" value="KPR_N"/>
</dbReference>
<dbReference type="RefSeq" id="WP_078745628.1">
    <property type="nucleotide sequence ID" value="NZ_FUXG01000013.1"/>
</dbReference>
<evidence type="ECO:0000256" key="2">
    <source>
        <dbReference type="ARBA" id="ARBA00010790"/>
    </source>
</evidence>
<evidence type="ECO:0000256" key="3">
    <source>
        <dbReference type="ARBA" id="ARBA00022630"/>
    </source>
</evidence>
<protein>
    <submittedName>
        <fullName evidence="8">Uncharacterized protein</fullName>
    </submittedName>
</protein>
<dbReference type="Pfam" id="PF02558">
    <property type="entry name" value="ApbA"/>
    <property type="match status" value="1"/>
</dbReference>
<evidence type="ECO:0000256" key="4">
    <source>
        <dbReference type="ARBA" id="ARBA00022827"/>
    </source>
</evidence>
<dbReference type="AlphaFoldDB" id="A0A1T4QX51"/>
<evidence type="ECO:0000256" key="5">
    <source>
        <dbReference type="ARBA" id="ARBA00023002"/>
    </source>
</evidence>
<keyword evidence="5" id="KW-0560">Oxidoreductase</keyword>
<comment type="cofactor">
    <cofactor evidence="1">
        <name>FAD</name>
        <dbReference type="ChEBI" id="CHEBI:57692"/>
    </cofactor>
</comment>
<dbReference type="SUPFAM" id="SSF51905">
    <property type="entry name" value="FAD/NAD(P)-binding domain"/>
    <property type="match status" value="1"/>
</dbReference>
<dbReference type="GO" id="GO:0016614">
    <property type="term" value="F:oxidoreductase activity, acting on CH-OH group of donors"/>
    <property type="evidence" value="ECO:0007669"/>
    <property type="project" value="InterPro"/>
</dbReference>
<dbReference type="PANTHER" id="PTHR42784:SF1">
    <property type="entry name" value="PYRANOSE 2-OXIDASE"/>
    <property type="match status" value="1"/>
</dbReference>
<name>A0A1T4QX51_9GAMM</name>
<comment type="caution">
    <text evidence="8">The sequence shown here is derived from an EMBL/GenBank/DDBJ whole genome shotgun (WGS) entry which is preliminary data.</text>
</comment>
<dbReference type="Gene3D" id="3.50.50.60">
    <property type="entry name" value="FAD/NAD(P)-binding domain"/>
    <property type="match status" value="1"/>
</dbReference>
<organism evidence="8 9">
    <name type="scientific">Oceanospirillum multiglobuliferum</name>
    <dbReference type="NCBI Taxonomy" id="64969"/>
    <lineage>
        <taxon>Bacteria</taxon>
        <taxon>Pseudomonadati</taxon>
        <taxon>Pseudomonadota</taxon>
        <taxon>Gammaproteobacteria</taxon>
        <taxon>Oceanospirillales</taxon>
        <taxon>Oceanospirillaceae</taxon>
        <taxon>Oceanospirillum</taxon>
    </lineage>
</organism>
<dbReference type="InterPro" id="IPR036188">
    <property type="entry name" value="FAD/NAD-bd_sf"/>
</dbReference>
<dbReference type="Pfam" id="PF05199">
    <property type="entry name" value="GMC_oxred_C"/>
    <property type="match status" value="1"/>
</dbReference>
<dbReference type="EMBL" id="MTSM01000001">
    <property type="protein sequence ID" value="OPX57091.1"/>
    <property type="molecule type" value="Genomic_DNA"/>
</dbReference>
<gene>
    <name evidence="8" type="ORF">BTE48_01285</name>
</gene>
<dbReference type="Proteomes" id="UP000191418">
    <property type="component" value="Unassembled WGS sequence"/>
</dbReference>
<reference evidence="8 9" key="1">
    <citation type="submission" date="2017-01" db="EMBL/GenBank/DDBJ databases">
        <title>Genome Sequencing of a Marine Spirillum, Oceanospirillum multiglobuliferum ATCC 33336, from Japan.</title>
        <authorList>
            <person name="Carney J.G."/>
            <person name="Trachtenberg A.M."/>
            <person name="Rheaume B.A."/>
            <person name="Linnane J.D."/>
            <person name="Pitts N.L."/>
            <person name="Mykles D.L."/>
            <person name="Maclea K.S."/>
        </authorList>
    </citation>
    <scope>NUCLEOTIDE SEQUENCE [LARGE SCALE GENOMIC DNA]</scope>
    <source>
        <strain evidence="8 9">ATCC 33336</strain>
    </source>
</reference>
<feature type="domain" description="Ketopantoate reductase N-terminal" evidence="6">
    <location>
        <begin position="20"/>
        <end position="57"/>
    </location>
</feature>